<gene>
    <name evidence="2" type="ORF">WJU22_18605</name>
</gene>
<protein>
    <recommendedName>
        <fullName evidence="4">Farnesyl-diphosphate farnesyltransferase</fullName>
    </recommendedName>
</protein>
<sequence length="326" mass="37068">MKNRLNRLLESLFPGASSLLTPAAFQRMAAYQEIAEHILCGALARMQGRRLSETEQIRLQLLVVISTLLQDLLDSPSADPSRIFQLTRSPAGFEPQDAVESLLREAYLRLLTIAAEPRRVTAHCCEVVHWQEASCRQIDPSISETELFRVTYHKRFHAVLLLYTVFDKYPTPEETAMTFPMAGLMQLTHDVSDIWTDIRSGIFTIPILYRRYGRLERRFQAEGARFNQALARLPYPPARKQEYALTVHAVHAMGLLAIRKLRKEAAGVRDVAELALLGKKKLESDLRNPVMMLALVRKVRDLTNLTSYDGPTEPALKRDTRQSARS</sequence>
<dbReference type="EMBL" id="CP150096">
    <property type="protein sequence ID" value="WZN44910.1"/>
    <property type="molecule type" value="Genomic_DNA"/>
</dbReference>
<proteinExistence type="predicted"/>
<evidence type="ECO:0000256" key="1">
    <source>
        <dbReference type="SAM" id="MobiDB-lite"/>
    </source>
</evidence>
<dbReference type="RefSeq" id="WP_341839669.1">
    <property type="nucleotide sequence ID" value="NZ_CP149792.1"/>
</dbReference>
<evidence type="ECO:0000313" key="2">
    <source>
        <dbReference type="EMBL" id="WZN44910.1"/>
    </source>
</evidence>
<dbReference type="Proteomes" id="UP001449657">
    <property type="component" value="Chromosome"/>
</dbReference>
<reference evidence="2 3" key="1">
    <citation type="submission" date="2024-03" db="EMBL/GenBank/DDBJ databases">
        <title>Chitinophaga caseinilytica sp. nov., a casein hydrolysing bacterium isolated from forest soil.</title>
        <authorList>
            <person name="Lee D.S."/>
            <person name="Han D.M."/>
            <person name="Baek J.H."/>
            <person name="Choi D.G."/>
            <person name="Jeon J.H."/>
            <person name="Jeon C.O."/>
        </authorList>
    </citation>
    <scope>NUCLEOTIDE SEQUENCE [LARGE SCALE GENOMIC DNA]</scope>
    <source>
        <strain evidence="2 3">KACC 19118</strain>
    </source>
</reference>
<feature type="compositionally biased region" description="Basic and acidic residues" evidence="1">
    <location>
        <begin position="315"/>
        <end position="326"/>
    </location>
</feature>
<feature type="region of interest" description="Disordered" evidence="1">
    <location>
        <begin position="307"/>
        <end position="326"/>
    </location>
</feature>
<organism evidence="2 3">
    <name type="scientific">Chitinophaga caseinilytica</name>
    <dbReference type="NCBI Taxonomy" id="2267521"/>
    <lineage>
        <taxon>Bacteria</taxon>
        <taxon>Pseudomonadati</taxon>
        <taxon>Bacteroidota</taxon>
        <taxon>Chitinophagia</taxon>
        <taxon>Chitinophagales</taxon>
        <taxon>Chitinophagaceae</taxon>
        <taxon>Chitinophaga</taxon>
    </lineage>
</organism>
<name>A0ABZ2YY15_9BACT</name>
<evidence type="ECO:0000313" key="3">
    <source>
        <dbReference type="Proteomes" id="UP001449657"/>
    </source>
</evidence>
<evidence type="ECO:0008006" key="4">
    <source>
        <dbReference type="Google" id="ProtNLM"/>
    </source>
</evidence>
<accession>A0ABZ2YY15</accession>
<keyword evidence="3" id="KW-1185">Reference proteome</keyword>